<reference evidence="3" key="1">
    <citation type="journal article" date="2019" name="Int. J. Syst. Evol. Microbiol.">
        <title>The Global Catalogue of Microorganisms (GCM) 10K type strain sequencing project: providing services to taxonomists for standard genome sequencing and annotation.</title>
        <authorList>
            <consortium name="The Broad Institute Genomics Platform"/>
            <consortium name="The Broad Institute Genome Sequencing Center for Infectious Disease"/>
            <person name="Wu L."/>
            <person name="Ma J."/>
        </authorList>
    </citation>
    <scope>NUCLEOTIDE SEQUENCE [LARGE SCALE GENOMIC DNA]</scope>
    <source>
        <strain evidence="3">JCM 18720</strain>
    </source>
</reference>
<name>A0ABP9RSP8_9GAMM</name>
<feature type="compositionally biased region" description="Basic and acidic residues" evidence="1">
    <location>
        <begin position="18"/>
        <end position="30"/>
    </location>
</feature>
<evidence type="ECO:0000256" key="1">
    <source>
        <dbReference type="SAM" id="MobiDB-lite"/>
    </source>
</evidence>
<organism evidence="2 3">
    <name type="scientific">Ferrimonas gelatinilytica</name>
    <dbReference type="NCBI Taxonomy" id="1255257"/>
    <lineage>
        <taxon>Bacteria</taxon>
        <taxon>Pseudomonadati</taxon>
        <taxon>Pseudomonadota</taxon>
        <taxon>Gammaproteobacteria</taxon>
        <taxon>Alteromonadales</taxon>
        <taxon>Ferrimonadaceae</taxon>
        <taxon>Ferrimonas</taxon>
    </lineage>
</organism>
<evidence type="ECO:0000313" key="3">
    <source>
        <dbReference type="Proteomes" id="UP001501600"/>
    </source>
</evidence>
<gene>
    <name evidence="2" type="ORF">GCM10025772_00690</name>
</gene>
<sequence>MSKGKKVGKLTGPGYRVIEPDENHKHPNPEEEKNEVIQCPFCAEDIKSKAILCKHCKSILDWTNEIDIKKTSVKKHNESIPSGKVACIQCGIPIRMSTASTGNGKCLDCRPCQKNQAKTRILIQKKSSENKNFNNGKVCCPKCSCTQFFASKNGYAWGKGLAGGLLTGGLGLLAGFWGSNKIMVTCINCGYKWRR</sequence>
<evidence type="ECO:0000313" key="2">
    <source>
        <dbReference type="EMBL" id="GAA5186038.1"/>
    </source>
</evidence>
<feature type="region of interest" description="Disordered" evidence="1">
    <location>
        <begin position="1"/>
        <end position="30"/>
    </location>
</feature>
<protein>
    <submittedName>
        <fullName evidence="2">Uncharacterized protein</fullName>
    </submittedName>
</protein>
<proteinExistence type="predicted"/>
<dbReference type="EMBL" id="BAABLF010000001">
    <property type="protein sequence ID" value="GAA5186038.1"/>
    <property type="molecule type" value="Genomic_DNA"/>
</dbReference>
<accession>A0ABP9RSP8</accession>
<dbReference type="Proteomes" id="UP001501600">
    <property type="component" value="Unassembled WGS sequence"/>
</dbReference>
<comment type="caution">
    <text evidence="2">The sequence shown here is derived from an EMBL/GenBank/DDBJ whole genome shotgun (WGS) entry which is preliminary data.</text>
</comment>
<keyword evidence="3" id="KW-1185">Reference proteome</keyword>